<keyword evidence="2" id="KW-1185">Reference proteome</keyword>
<dbReference type="Proteomes" id="UP000518300">
    <property type="component" value="Unassembled WGS sequence"/>
</dbReference>
<accession>A0A848L959</accession>
<organism evidence="1 2">
    <name type="scientific">Pyxidicoccus fallax</name>
    <dbReference type="NCBI Taxonomy" id="394095"/>
    <lineage>
        <taxon>Bacteria</taxon>
        <taxon>Pseudomonadati</taxon>
        <taxon>Myxococcota</taxon>
        <taxon>Myxococcia</taxon>
        <taxon>Myxococcales</taxon>
        <taxon>Cystobacterineae</taxon>
        <taxon>Myxococcaceae</taxon>
        <taxon>Pyxidicoccus</taxon>
    </lineage>
</organism>
<comment type="caution">
    <text evidence="1">The sequence shown here is derived from an EMBL/GenBank/DDBJ whole genome shotgun (WGS) entry which is preliminary data.</text>
</comment>
<protein>
    <submittedName>
        <fullName evidence="1">Uncharacterized protein</fullName>
    </submittedName>
</protein>
<evidence type="ECO:0000313" key="1">
    <source>
        <dbReference type="EMBL" id="NMO14792.1"/>
    </source>
</evidence>
<gene>
    <name evidence="1" type="ORF">HG543_07955</name>
</gene>
<reference evidence="1 2" key="1">
    <citation type="submission" date="2020-04" db="EMBL/GenBank/DDBJ databases">
        <title>Draft genome of Pyxidicoccus fallax type strain.</title>
        <authorList>
            <person name="Whitworth D.E."/>
        </authorList>
    </citation>
    <scope>NUCLEOTIDE SEQUENCE [LARGE SCALE GENOMIC DNA]</scope>
    <source>
        <strain evidence="1 2">DSM 14698</strain>
    </source>
</reference>
<sequence length="36" mass="3743">MILMTDGLKDAAGEALRRVLSRFVRGPLSALLSGAG</sequence>
<dbReference type="AlphaFoldDB" id="A0A848L959"/>
<proteinExistence type="predicted"/>
<evidence type="ECO:0000313" key="2">
    <source>
        <dbReference type="Proteomes" id="UP000518300"/>
    </source>
</evidence>
<dbReference type="EMBL" id="JABBJJ010000025">
    <property type="protein sequence ID" value="NMO14792.1"/>
    <property type="molecule type" value="Genomic_DNA"/>
</dbReference>
<name>A0A848L959_9BACT</name>